<feature type="binding site" description="axial binding residue" evidence="14">
    <location>
        <position position="421"/>
    </location>
    <ligand>
        <name>heme</name>
        <dbReference type="ChEBI" id="CHEBI:30413"/>
    </ligand>
    <ligandPart>
        <name>Fe</name>
        <dbReference type="ChEBI" id="CHEBI:18248"/>
    </ligandPart>
</feature>
<keyword evidence="8" id="KW-0560">Oxidoreductase</keyword>
<gene>
    <name evidence="17" type="ORF">chiPu_0004031</name>
</gene>
<proteinExistence type="inferred from homology"/>
<evidence type="ECO:0008006" key="19">
    <source>
        <dbReference type="Google" id="ProtNLM"/>
    </source>
</evidence>
<dbReference type="PANTHER" id="PTHR24304:SF2">
    <property type="entry name" value="24-HYDROXYCHOLESTEROL 7-ALPHA-HYDROXYLASE"/>
    <property type="match status" value="1"/>
</dbReference>
<dbReference type="InterPro" id="IPR036396">
    <property type="entry name" value="Cyt_P450_sf"/>
</dbReference>
<comment type="similarity">
    <text evidence="4 13">Belongs to the cytochrome P450 family.</text>
</comment>
<dbReference type="InterPro" id="IPR002403">
    <property type="entry name" value="Cyt_P450_E_grp-IV"/>
</dbReference>
<dbReference type="OrthoDB" id="6692864at2759"/>
<comment type="cofactor">
    <cofactor evidence="1 13 14">
        <name>heme</name>
        <dbReference type="ChEBI" id="CHEBI:30413"/>
    </cofactor>
</comment>
<dbReference type="InterPro" id="IPR024204">
    <property type="entry name" value="Cyt_P450_CYP7A1-type"/>
</dbReference>
<dbReference type="AlphaFoldDB" id="A0A401S5E4"/>
<keyword evidence="18" id="KW-1185">Reference proteome</keyword>
<evidence type="ECO:0000256" key="1">
    <source>
        <dbReference type="ARBA" id="ARBA00001971"/>
    </source>
</evidence>
<feature type="binding site" evidence="15">
    <location>
        <position position="284"/>
    </location>
    <ligand>
        <name>substrate</name>
    </ligand>
</feature>
<dbReference type="GO" id="GO:0008396">
    <property type="term" value="F:oxysterol 7-alpha-hydroxylase activity"/>
    <property type="evidence" value="ECO:0007669"/>
    <property type="project" value="TreeGrafter"/>
</dbReference>
<keyword evidence="11 13" id="KW-0472">Membrane</keyword>
<dbReference type="CDD" id="cd20635">
    <property type="entry name" value="CYP39A1"/>
    <property type="match status" value="1"/>
</dbReference>
<evidence type="ECO:0000256" key="9">
    <source>
        <dbReference type="ARBA" id="ARBA00023004"/>
    </source>
</evidence>
<sequence>MQTAGVAMASVSCVMFLLSMLLALLHWLLKQRETGKQSAPPCISGWIPWIRASIRFGKAPLEFIEQARAQYGAVFTVVAAGKRLTFITEEEDFEIFFKSKDVDFQEAVQEAVWRTASISRKNFYKTHTPVHDMLKARLAPPRLHLFSANLYNEFCERLLYLGAKGVDNLYDLIWHSMYPAVVNNLFGRDICLTNRCTFREMEKHFQKFDRDFEFGSQLPEFLLRDWSKSKHWLLSLFGSIVSNAAKLKPADDHSKTLFQHLLDTLNGNSTANYSLLLLWASQANALPITFWTLAFIISNPFVYQTVMKELGSVMDDKGNKKIRLKESDLQKLPYLKCCILEAIRLRAPGVICRKVMQPLKIKNYIVPSGDMLMLSIYWAHRNPKRFPDPEKFIPERWKKADIEKRAFLDGFLAFGGGRYQCPGRWFALLEIQMFAALILHKYEFTLLDPVPKESPLHLVGTQQPAAPCRVEYKFR</sequence>
<keyword evidence="7 13" id="KW-0256">Endoplasmic reticulum</keyword>
<feature type="binding site" evidence="15">
    <location>
        <position position="114"/>
    </location>
    <ligand>
        <name>substrate</name>
    </ligand>
</feature>
<dbReference type="PIRSF" id="PIRSF000047">
    <property type="entry name" value="Cytochrome_CYPVIIA1"/>
    <property type="match status" value="1"/>
</dbReference>
<dbReference type="GO" id="GO:0005789">
    <property type="term" value="C:endoplasmic reticulum membrane"/>
    <property type="evidence" value="ECO:0007669"/>
    <property type="project" value="UniProtKB-SubCell"/>
</dbReference>
<evidence type="ECO:0000256" key="7">
    <source>
        <dbReference type="ARBA" id="ARBA00022824"/>
    </source>
</evidence>
<evidence type="ECO:0000313" key="17">
    <source>
        <dbReference type="EMBL" id="GCC25620.1"/>
    </source>
</evidence>
<evidence type="ECO:0000256" key="11">
    <source>
        <dbReference type="ARBA" id="ARBA00023136"/>
    </source>
</evidence>
<evidence type="ECO:0000256" key="12">
    <source>
        <dbReference type="ARBA" id="ARBA00023221"/>
    </source>
</evidence>
<keyword evidence="16" id="KW-0812">Transmembrane</keyword>
<evidence type="ECO:0000313" key="18">
    <source>
        <dbReference type="Proteomes" id="UP000287033"/>
    </source>
</evidence>
<name>A0A401S5E4_CHIPU</name>
<evidence type="ECO:0000256" key="10">
    <source>
        <dbReference type="ARBA" id="ARBA00023098"/>
    </source>
</evidence>
<dbReference type="PANTHER" id="PTHR24304">
    <property type="entry name" value="CYTOCHROME P450 FAMILY 7"/>
    <property type="match status" value="1"/>
</dbReference>
<keyword evidence="6 13" id="KW-0479">Metal-binding</keyword>
<evidence type="ECO:0000256" key="5">
    <source>
        <dbReference type="ARBA" id="ARBA00022617"/>
    </source>
</evidence>
<evidence type="ECO:0000256" key="3">
    <source>
        <dbReference type="ARBA" id="ARBA00004860"/>
    </source>
</evidence>
<keyword evidence="5 13" id="KW-0349">Heme</keyword>
<evidence type="ECO:0000256" key="13">
    <source>
        <dbReference type="PIRNR" id="PIRNR000047"/>
    </source>
</evidence>
<keyword evidence="10" id="KW-0443">Lipid metabolism</keyword>
<evidence type="ECO:0000256" key="8">
    <source>
        <dbReference type="ARBA" id="ARBA00023002"/>
    </source>
</evidence>
<dbReference type="InterPro" id="IPR001128">
    <property type="entry name" value="Cyt_P450"/>
</dbReference>
<dbReference type="EMBL" id="BEZZ01000092">
    <property type="protein sequence ID" value="GCC25620.1"/>
    <property type="molecule type" value="Genomic_DNA"/>
</dbReference>
<comment type="subcellular location">
    <subcellularLocation>
        <location evidence="2 13">Endoplasmic reticulum membrane</location>
    </subcellularLocation>
</comment>
<comment type="caution">
    <text evidence="17">The sequence shown here is derived from an EMBL/GenBank/DDBJ whole genome shotgun (WGS) entry which is preliminary data.</text>
</comment>
<organism evidence="17 18">
    <name type="scientific">Chiloscyllium punctatum</name>
    <name type="common">Brownbanded bambooshark</name>
    <name type="synonym">Hemiscyllium punctatum</name>
    <dbReference type="NCBI Taxonomy" id="137246"/>
    <lineage>
        <taxon>Eukaryota</taxon>
        <taxon>Metazoa</taxon>
        <taxon>Chordata</taxon>
        <taxon>Craniata</taxon>
        <taxon>Vertebrata</taxon>
        <taxon>Chondrichthyes</taxon>
        <taxon>Elasmobranchii</taxon>
        <taxon>Galeomorphii</taxon>
        <taxon>Galeoidea</taxon>
        <taxon>Orectolobiformes</taxon>
        <taxon>Hemiscylliidae</taxon>
        <taxon>Chiloscyllium</taxon>
    </lineage>
</organism>
<dbReference type="PRINTS" id="PR00465">
    <property type="entry name" value="EP450IV"/>
</dbReference>
<keyword evidence="9 13" id="KW-0408">Iron</keyword>
<dbReference type="GO" id="GO:0005506">
    <property type="term" value="F:iron ion binding"/>
    <property type="evidence" value="ECO:0007669"/>
    <property type="project" value="InterPro"/>
</dbReference>
<evidence type="ECO:0000256" key="15">
    <source>
        <dbReference type="PIRSR" id="PIRSR000047-2"/>
    </source>
</evidence>
<keyword evidence="16" id="KW-1133">Transmembrane helix</keyword>
<comment type="pathway">
    <text evidence="3">Lipid metabolism; bile acid biosynthesis.</text>
</comment>
<dbReference type="Proteomes" id="UP000287033">
    <property type="component" value="Unassembled WGS sequence"/>
</dbReference>
<dbReference type="GO" id="GO:0042632">
    <property type="term" value="P:cholesterol homeostasis"/>
    <property type="evidence" value="ECO:0007669"/>
    <property type="project" value="TreeGrafter"/>
</dbReference>
<evidence type="ECO:0000256" key="2">
    <source>
        <dbReference type="ARBA" id="ARBA00004586"/>
    </source>
</evidence>
<evidence type="ECO:0000256" key="14">
    <source>
        <dbReference type="PIRSR" id="PIRSR000047-1"/>
    </source>
</evidence>
<dbReference type="Pfam" id="PF00067">
    <property type="entry name" value="p450"/>
    <property type="match status" value="1"/>
</dbReference>
<dbReference type="STRING" id="137246.A0A401S5E4"/>
<protein>
    <recommendedName>
        <fullName evidence="19">Cytochrome P450</fullName>
    </recommendedName>
</protein>
<evidence type="ECO:0000256" key="4">
    <source>
        <dbReference type="ARBA" id="ARBA00010617"/>
    </source>
</evidence>
<reference evidence="17 18" key="1">
    <citation type="journal article" date="2018" name="Nat. Ecol. Evol.">
        <title>Shark genomes provide insights into elasmobranch evolution and the origin of vertebrates.</title>
        <authorList>
            <person name="Hara Y"/>
            <person name="Yamaguchi K"/>
            <person name="Onimaru K"/>
            <person name="Kadota M"/>
            <person name="Koyanagi M"/>
            <person name="Keeley SD"/>
            <person name="Tatsumi K"/>
            <person name="Tanaka K"/>
            <person name="Motone F"/>
            <person name="Kageyama Y"/>
            <person name="Nozu R"/>
            <person name="Adachi N"/>
            <person name="Nishimura O"/>
            <person name="Nakagawa R"/>
            <person name="Tanegashima C"/>
            <person name="Kiyatake I"/>
            <person name="Matsumoto R"/>
            <person name="Murakumo K"/>
            <person name="Nishida K"/>
            <person name="Terakita A"/>
            <person name="Kuratani S"/>
            <person name="Sato K"/>
            <person name="Hyodo S Kuraku.S."/>
        </authorList>
    </citation>
    <scope>NUCLEOTIDE SEQUENCE [LARGE SCALE GENOMIC DNA]</scope>
</reference>
<dbReference type="InterPro" id="IPR050529">
    <property type="entry name" value="CYP450_sterol_14alpha_dmase"/>
</dbReference>
<evidence type="ECO:0000256" key="6">
    <source>
        <dbReference type="ARBA" id="ARBA00022723"/>
    </source>
</evidence>
<accession>A0A401S5E4</accession>
<feature type="transmembrane region" description="Helical" evidence="16">
    <location>
        <begin position="6"/>
        <end position="29"/>
    </location>
</feature>
<evidence type="ECO:0000256" key="16">
    <source>
        <dbReference type="SAM" id="Phobius"/>
    </source>
</evidence>
<dbReference type="GO" id="GO:0006699">
    <property type="term" value="P:bile acid biosynthetic process"/>
    <property type="evidence" value="ECO:0007669"/>
    <property type="project" value="TreeGrafter"/>
</dbReference>
<dbReference type="OMA" id="EYLLRNW"/>
<dbReference type="GO" id="GO:0020037">
    <property type="term" value="F:heme binding"/>
    <property type="evidence" value="ECO:0007669"/>
    <property type="project" value="InterPro"/>
</dbReference>
<dbReference type="Gene3D" id="1.10.630.10">
    <property type="entry name" value="Cytochrome P450"/>
    <property type="match status" value="1"/>
</dbReference>
<dbReference type="SUPFAM" id="SSF48264">
    <property type="entry name" value="Cytochrome P450"/>
    <property type="match status" value="1"/>
</dbReference>
<keyword evidence="12" id="KW-0753">Steroid metabolism</keyword>